<dbReference type="CDD" id="cd06503">
    <property type="entry name" value="ATP-synt_Fo_b"/>
    <property type="match status" value="1"/>
</dbReference>
<keyword evidence="17" id="KW-0175">Coiled coil</keyword>
<dbReference type="PANTHER" id="PTHR33445:SF1">
    <property type="entry name" value="ATP SYNTHASE SUBUNIT B"/>
    <property type="match status" value="1"/>
</dbReference>
<keyword evidence="6 15" id="KW-0812">Transmembrane</keyword>
<comment type="function">
    <text evidence="13">Component of the F(0) channel, it forms part of the peripheral stalk, linking F(1) to F(0). The b'-subunit is a diverged and duplicated form of b found in plants and photosynthetic bacteria.</text>
</comment>
<evidence type="ECO:0000256" key="15">
    <source>
        <dbReference type="HAMAP-Rule" id="MF_01398"/>
    </source>
</evidence>
<gene>
    <name evidence="15" type="primary">atpF</name>
    <name evidence="18" type="ORF">D9R14_15295</name>
</gene>
<feature type="coiled-coil region" evidence="17">
    <location>
        <begin position="36"/>
        <end position="99"/>
    </location>
</feature>
<evidence type="ECO:0000313" key="18">
    <source>
        <dbReference type="EMBL" id="RLP76296.1"/>
    </source>
</evidence>
<dbReference type="GO" id="GO:0046961">
    <property type="term" value="F:proton-transporting ATPase activity, rotational mechanism"/>
    <property type="evidence" value="ECO:0007669"/>
    <property type="project" value="TreeGrafter"/>
</dbReference>
<dbReference type="AlphaFoldDB" id="A0A3L7A7G3"/>
<keyword evidence="8 15" id="KW-1133">Transmembrane helix</keyword>
<keyword evidence="5 15" id="KW-0138">CF(0)</keyword>
<keyword evidence="18" id="KW-0378">Hydrolase</keyword>
<comment type="subcellular location">
    <subcellularLocation>
        <location evidence="1">Cell inner membrane</location>
        <topology evidence="1">Single-pass membrane protein</topology>
    </subcellularLocation>
    <subcellularLocation>
        <location evidence="15">Cell membrane</location>
        <topology evidence="15">Single-pass membrane protein</topology>
    </subcellularLocation>
</comment>
<keyword evidence="10 15" id="KW-0472">Membrane</keyword>
<organism evidence="18 19">
    <name type="scientific">Xanthobacter tagetidis</name>
    <dbReference type="NCBI Taxonomy" id="60216"/>
    <lineage>
        <taxon>Bacteria</taxon>
        <taxon>Pseudomonadati</taxon>
        <taxon>Pseudomonadota</taxon>
        <taxon>Alphaproteobacteria</taxon>
        <taxon>Hyphomicrobiales</taxon>
        <taxon>Xanthobacteraceae</taxon>
        <taxon>Xanthobacter</taxon>
    </lineage>
</organism>
<evidence type="ECO:0000256" key="4">
    <source>
        <dbReference type="ARBA" id="ARBA00022475"/>
    </source>
</evidence>
<reference evidence="18 19" key="1">
    <citation type="submission" date="2018-10" db="EMBL/GenBank/DDBJ databases">
        <title>Xanthobacter tagetidis genome sequencing and assembly.</title>
        <authorList>
            <person name="Maclea K.S."/>
            <person name="Goen A.E."/>
            <person name="Fatima S.A."/>
        </authorList>
    </citation>
    <scope>NUCLEOTIDE SEQUENCE [LARGE SCALE GENOMIC DNA]</scope>
    <source>
        <strain evidence="18 19">ATCC 700314</strain>
    </source>
</reference>
<evidence type="ECO:0000256" key="17">
    <source>
        <dbReference type="SAM" id="Coils"/>
    </source>
</evidence>
<keyword evidence="3 15" id="KW-0813">Transport</keyword>
<keyword evidence="7 15" id="KW-0375">Hydrogen ion transport</keyword>
<dbReference type="GO" id="GO:0005886">
    <property type="term" value="C:plasma membrane"/>
    <property type="evidence" value="ECO:0007669"/>
    <property type="project" value="UniProtKB-SubCell"/>
</dbReference>
<dbReference type="Proteomes" id="UP000269692">
    <property type="component" value="Unassembled WGS sequence"/>
</dbReference>
<dbReference type="GO" id="GO:0016787">
    <property type="term" value="F:hydrolase activity"/>
    <property type="evidence" value="ECO:0007669"/>
    <property type="project" value="UniProtKB-KW"/>
</dbReference>
<dbReference type="PANTHER" id="PTHR33445">
    <property type="entry name" value="ATP SYNTHASE SUBUNIT B', CHLOROPLASTIC"/>
    <property type="match status" value="1"/>
</dbReference>
<evidence type="ECO:0000256" key="9">
    <source>
        <dbReference type="ARBA" id="ARBA00023065"/>
    </source>
</evidence>
<feature type="transmembrane region" description="Helical" evidence="15">
    <location>
        <begin position="6"/>
        <end position="24"/>
    </location>
</feature>
<protein>
    <recommendedName>
        <fullName evidence="15">ATP synthase subunit b</fullName>
    </recommendedName>
    <alternativeName>
        <fullName evidence="15">ATP synthase F(0) sector subunit b</fullName>
    </alternativeName>
    <alternativeName>
        <fullName evidence="15">ATPase subunit I</fullName>
    </alternativeName>
    <alternativeName>
        <fullName evidence="15">F-type ATPase subunit b</fullName>
        <shortName evidence="15">F-ATPase subunit b</shortName>
    </alternativeName>
</protein>
<evidence type="ECO:0000256" key="1">
    <source>
        <dbReference type="ARBA" id="ARBA00004377"/>
    </source>
</evidence>
<name>A0A3L7A7G3_9HYPH</name>
<accession>A0A3L7A7G3</accession>
<evidence type="ECO:0000256" key="8">
    <source>
        <dbReference type="ARBA" id="ARBA00022989"/>
    </source>
</evidence>
<evidence type="ECO:0000313" key="19">
    <source>
        <dbReference type="Proteomes" id="UP000269692"/>
    </source>
</evidence>
<dbReference type="InterPro" id="IPR002146">
    <property type="entry name" value="ATP_synth_b/b'su_bac/chlpt"/>
</dbReference>
<dbReference type="InterPro" id="IPR050059">
    <property type="entry name" value="ATP_synthase_B_chain"/>
</dbReference>
<proteinExistence type="inferred from homology"/>
<evidence type="ECO:0000256" key="3">
    <source>
        <dbReference type="ARBA" id="ARBA00022448"/>
    </source>
</evidence>
<evidence type="ECO:0000256" key="7">
    <source>
        <dbReference type="ARBA" id="ARBA00022781"/>
    </source>
</evidence>
<comment type="similarity">
    <text evidence="2 15 16">Belongs to the ATPase B chain family.</text>
</comment>
<dbReference type="EMBL" id="RCTF01000013">
    <property type="protein sequence ID" value="RLP76296.1"/>
    <property type="molecule type" value="Genomic_DNA"/>
</dbReference>
<keyword evidence="4 15" id="KW-1003">Cell membrane</keyword>
<keyword evidence="9 15" id="KW-0406">Ion transport</keyword>
<comment type="subunit">
    <text evidence="14 15">F-type ATPases have 2 components, F(1) - the catalytic core - and F(0) - the membrane proton channel. F(1) has five subunits: alpha(3), beta(3), gamma(1), delta(1), epsilon(1). F(0) has three main subunits: a(1), b(2) and c(10-14). The alpha and beta chains form an alternating ring which encloses part of the gamma chain. F(1) is attached to F(0) by a central stalk formed by the gamma and epsilon chains, while a peripheral stalk is formed by the delta and b chains.</text>
</comment>
<evidence type="ECO:0000256" key="14">
    <source>
        <dbReference type="ARBA" id="ARBA00025830"/>
    </source>
</evidence>
<evidence type="ECO:0000256" key="2">
    <source>
        <dbReference type="ARBA" id="ARBA00005513"/>
    </source>
</evidence>
<evidence type="ECO:0000256" key="13">
    <source>
        <dbReference type="ARBA" id="ARBA00025614"/>
    </source>
</evidence>
<comment type="caution">
    <text evidence="18">The sequence shown here is derived from an EMBL/GenBank/DDBJ whole genome shotgun (WGS) entry which is preliminary data.</text>
</comment>
<evidence type="ECO:0000256" key="5">
    <source>
        <dbReference type="ARBA" id="ARBA00022547"/>
    </source>
</evidence>
<dbReference type="HAMAP" id="MF_01398">
    <property type="entry name" value="ATP_synth_b_bprime"/>
    <property type="match status" value="1"/>
</dbReference>
<dbReference type="GO" id="GO:0045259">
    <property type="term" value="C:proton-transporting ATP synthase complex"/>
    <property type="evidence" value="ECO:0007669"/>
    <property type="project" value="UniProtKB-KW"/>
</dbReference>
<evidence type="ECO:0000256" key="6">
    <source>
        <dbReference type="ARBA" id="ARBA00022692"/>
    </source>
</evidence>
<dbReference type="Pfam" id="PF00430">
    <property type="entry name" value="ATP-synt_B"/>
    <property type="match status" value="1"/>
</dbReference>
<keyword evidence="19" id="KW-1185">Reference proteome</keyword>
<comment type="function">
    <text evidence="12 15">F(1)F(0) ATP synthase produces ATP from ADP in the presence of a proton or sodium gradient. F-type ATPases consist of two structural domains, F(1) containing the extramembraneous catalytic core and F(0) containing the membrane proton channel, linked together by a central stalk and a peripheral stalk. During catalysis, ATP synthesis in the catalytic domain of F(1) is coupled via a rotary mechanism of the central stalk subunits to proton translocation.</text>
</comment>
<evidence type="ECO:0000256" key="10">
    <source>
        <dbReference type="ARBA" id="ARBA00023136"/>
    </source>
</evidence>
<evidence type="ECO:0000256" key="11">
    <source>
        <dbReference type="ARBA" id="ARBA00023310"/>
    </source>
</evidence>
<evidence type="ECO:0000256" key="12">
    <source>
        <dbReference type="ARBA" id="ARBA00025198"/>
    </source>
</evidence>
<sequence length="160" mass="16979">MALAEVWVAVAFVVFVGIVLYAGAHRSIAAGLDKRGARIAAELEEARRLKEEAQKLVAEFKRKQREAEAEAESIITGAKAEAERLAADAKAKIEDFVTRRTRMAEEKIAQAEHQAIADVRSIAADAAAKASEGLLAAGAVGETGARLVANAISEVKSKLN</sequence>
<evidence type="ECO:0000256" key="16">
    <source>
        <dbReference type="RuleBase" id="RU003848"/>
    </source>
</evidence>
<dbReference type="GO" id="GO:0046933">
    <property type="term" value="F:proton-transporting ATP synthase activity, rotational mechanism"/>
    <property type="evidence" value="ECO:0007669"/>
    <property type="project" value="UniProtKB-UniRule"/>
</dbReference>
<keyword evidence="11 15" id="KW-0066">ATP synthesis</keyword>